<dbReference type="Proteomes" id="UP000659904">
    <property type="component" value="Unassembled WGS sequence"/>
</dbReference>
<gene>
    <name evidence="2" type="ORF">Cci01nite_10170</name>
</gene>
<keyword evidence="1" id="KW-0812">Transmembrane</keyword>
<feature type="transmembrane region" description="Helical" evidence="1">
    <location>
        <begin position="41"/>
        <end position="60"/>
    </location>
</feature>
<keyword evidence="1" id="KW-1133">Transmembrane helix</keyword>
<evidence type="ECO:0000313" key="2">
    <source>
        <dbReference type="EMBL" id="GIF95923.1"/>
    </source>
</evidence>
<feature type="transmembrane region" description="Helical" evidence="1">
    <location>
        <begin position="72"/>
        <end position="93"/>
    </location>
</feature>
<organism evidence="2 3">
    <name type="scientific">Catellatospora citrea</name>
    <dbReference type="NCBI Taxonomy" id="53366"/>
    <lineage>
        <taxon>Bacteria</taxon>
        <taxon>Bacillati</taxon>
        <taxon>Actinomycetota</taxon>
        <taxon>Actinomycetes</taxon>
        <taxon>Micromonosporales</taxon>
        <taxon>Micromonosporaceae</taxon>
        <taxon>Catellatospora</taxon>
    </lineage>
</organism>
<evidence type="ECO:0000256" key="1">
    <source>
        <dbReference type="SAM" id="Phobius"/>
    </source>
</evidence>
<feature type="transmembrane region" description="Helical" evidence="1">
    <location>
        <begin position="160"/>
        <end position="179"/>
    </location>
</feature>
<comment type="caution">
    <text evidence="2">The sequence shown here is derived from an EMBL/GenBank/DDBJ whole genome shotgun (WGS) entry which is preliminary data.</text>
</comment>
<feature type="transmembrane region" description="Helical" evidence="1">
    <location>
        <begin position="231"/>
        <end position="251"/>
    </location>
</feature>
<protein>
    <recommendedName>
        <fullName evidence="4">ABC-2 family transporter</fullName>
    </recommendedName>
</protein>
<evidence type="ECO:0008006" key="4">
    <source>
        <dbReference type="Google" id="ProtNLM"/>
    </source>
</evidence>
<dbReference type="EMBL" id="BONH01000002">
    <property type="protein sequence ID" value="GIF95923.1"/>
    <property type="molecule type" value="Genomic_DNA"/>
</dbReference>
<name>A0A8J3NXK9_9ACTN</name>
<reference evidence="2 3" key="1">
    <citation type="submission" date="2021-01" db="EMBL/GenBank/DDBJ databases">
        <title>Whole genome shotgun sequence of Catellatospora citrea NBRC 14495.</title>
        <authorList>
            <person name="Komaki H."/>
            <person name="Tamura T."/>
        </authorList>
    </citation>
    <scope>NUCLEOTIDE SEQUENCE [LARGE SCALE GENOMIC DNA]</scope>
    <source>
        <strain evidence="2 3">NBRC 14495</strain>
    </source>
</reference>
<keyword evidence="3" id="KW-1185">Reference proteome</keyword>
<keyword evidence="1" id="KW-0472">Membrane</keyword>
<sequence length="259" mass="27066">MTVTAPARDTPTVAAASHSPVPLWRLTSVELRKMADTRSGAWLLGVIGLLAVAVVTVLSLSADAPQFDFGGLLGPTVLPAAVLLPVLGVLSVTSEWSQRTTLTTYALVPRRMRVAAAKVLAALALAVLAYAACLVATAAALPFAGGPDPWHLPAAALGKAGLYLVVNVLLGVGFGMLLLNSALAIVLYFVLPIAWSILGEMVTALARPAQWLDLSVTSGLLLEPVMTGRDWARLGTSVAVWIVVPLVLGLIRVSRREVK</sequence>
<feature type="transmembrane region" description="Helical" evidence="1">
    <location>
        <begin position="186"/>
        <end position="206"/>
    </location>
</feature>
<accession>A0A8J3NXK9</accession>
<dbReference type="AlphaFoldDB" id="A0A8J3NXK9"/>
<feature type="transmembrane region" description="Helical" evidence="1">
    <location>
        <begin position="114"/>
        <end position="140"/>
    </location>
</feature>
<evidence type="ECO:0000313" key="3">
    <source>
        <dbReference type="Proteomes" id="UP000659904"/>
    </source>
</evidence>
<proteinExistence type="predicted"/>
<dbReference type="RefSeq" id="WP_120320981.1">
    <property type="nucleotide sequence ID" value="NZ_BONH01000002.1"/>
</dbReference>